<dbReference type="InterPro" id="IPR029062">
    <property type="entry name" value="Class_I_gatase-like"/>
</dbReference>
<feature type="domain" description="HTH araC/xylS-type" evidence="3">
    <location>
        <begin position="213"/>
        <end position="311"/>
    </location>
</feature>
<dbReference type="InterPro" id="IPR002818">
    <property type="entry name" value="DJ-1/PfpI"/>
</dbReference>
<dbReference type="Gene3D" id="3.40.50.880">
    <property type="match status" value="1"/>
</dbReference>
<dbReference type="SUPFAM" id="SSF46689">
    <property type="entry name" value="Homeodomain-like"/>
    <property type="match status" value="2"/>
</dbReference>
<protein>
    <submittedName>
        <fullName evidence="4">AraC family transcriptional regulator</fullName>
    </submittedName>
</protein>
<dbReference type="Proteomes" id="UP000188728">
    <property type="component" value="Unassembled WGS sequence"/>
</dbReference>
<sequence length="313" mass="35349">MSLPTVALVLYPNFNPFHFSVPYMIFTAEVENQALFQVNIVAESPQISQSAHTFIQADGDLSLLDAADFVVICGWDKPQDEPSEALKQALMQAYQRGATLVGLCYGAYPLAYTGLLNGKKATTHWLGEGDFKQRFPQVRLDCNSIYIEDSGVITSAGTAAGLDCCLAIVRKQYGVKIANQVARILVISPHREGGQAQFIEQPLTRKTPNENINELLEDIRARLAENHCIDHLAERLLMSRSTFTRHFRKATGMAFNQWLIEMRLQKGRELLESTKLTIEEISLQIGFHSTTAFRQHFKQKHHISPKQWQKRFA</sequence>
<comment type="caution">
    <text evidence="4">The sequence shown here is derived from an EMBL/GenBank/DDBJ whole genome shotgun (WGS) entry which is preliminary data.</text>
</comment>
<dbReference type="GO" id="GO:0043565">
    <property type="term" value="F:sequence-specific DNA binding"/>
    <property type="evidence" value="ECO:0007669"/>
    <property type="project" value="InterPro"/>
</dbReference>
<dbReference type="Pfam" id="PF01965">
    <property type="entry name" value="DJ-1_PfpI"/>
    <property type="match status" value="1"/>
</dbReference>
<keyword evidence="1" id="KW-0805">Transcription regulation</keyword>
<dbReference type="AlphaFoldDB" id="A0A1V3IVL8"/>
<dbReference type="GO" id="GO:0003700">
    <property type="term" value="F:DNA-binding transcription factor activity"/>
    <property type="evidence" value="ECO:0007669"/>
    <property type="project" value="InterPro"/>
</dbReference>
<dbReference type="CDD" id="cd03137">
    <property type="entry name" value="GATase1_AraC_1"/>
    <property type="match status" value="1"/>
</dbReference>
<keyword evidence="2" id="KW-0804">Transcription</keyword>
<organism evidence="4 5">
    <name type="scientific">Rodentibacter trehalosifermentans</name>
    <dbReference type="NCBI Taxonomy" id="1908263"/>
    <lineage>
        <taxon>Bacteria</taxon>
        <taxon>Pseudomonadati</taxon>
        <taxon>Pseudomonadota</taxon>
        <taxon>Gammaproteobacteria</taxon>
        <taxon>Pasteurellales</taxon>
        <taxon>Pasteurellaceae</taxon>
        <taxon>Rodentibacter</taxon>
    </lineage>
</organism>
<gene>
    <name evidence="4" type="ORF">BKK51_03905</name>
</gene>
<dbReference type="SMART" id="SM00342">
    <property type="entry name" value="HTH_ARAC"/>
    <property type="match status" value="1"/>
</dbReference>
<dbReference type="InterPro" id="IPR009057">
    <property type="entry name" value="Homeodomain-like_sf"/>
</dbReference>
<evidence type="ECO:0000313" key="4">
    <source>
        <dbReference type="EMBL" id="OOF46124.1"/>
    </source>
</evidence>
<dbReference type="EMBL" id="MLHK01000020">
    <property type="protein sequence ID" value="OOF46124.1"/>
    <property type="molecule type" value="Genomic_DNA"/>
</dbReference>
<dbReference type="PROSITE" id="PS01124">
    <property type="entry name" value="HTH_ARAC_FAMILY_2"/>
    <property type="match status" value="1"/>
</dbReference>
<name>A0A1V3IVL8_9PAST</name>
<dbReference type="RefSeq" id="WP_077421021.1">
    <property type="nucleotide sequence ID" value="NZ_MLHK01000020.1"/>
</dbReference>
<dbReference type="Pfam" id="PF12833">
    <property type="entry name" value="HTH_18"/>
    <property type="match status" value="1"/>
</dbReference>
<reference evidence="4 5" key="1">
    <citation type="submission" date="2016-10" db="EMBL/GenBank/DDBJ databases">
        <title>Rodentibacter gen. nov. and new species.</title>
        <authorList>
            <person name="Christensen H."/>
        </authorList>
    </citation>
    <scope>NUCLEOTIDE SEQUENCE [LARGE SCALE GENOMIC DNA]</scope>
    <source>
        <strain evidence="4 5">H1983213011</strain>
    </source>
</reference>
<evidence type="ECO:0000256" key="1">
    <source>
        <dbReference type="ARBA" id="ARBA00023015"/>
    </source>
</evidence>
<dbReference type="InterPro" id="IPR052158">
    <property type="entry name" value="INH-QAR"/>
</dbReference>
<evidence type="ECO:0000256" key="2">
    <source>
        <dbReference type="ARBA" id="ARBA00023163"/>
    </source>
</evidence>
<dbReference type="SUPFAM" id="SSF52317">
    <property type="entry name" value="Class I glutamine amidotransferase-like"/>
    <property type="match status" value="1"/>
</dbReference>
<dbReference type="PANTHER" id="PTHR43130:SF3">
    <property type="entry name" value="HTH-TYPE TRANSCRIPTIONAL REGULATOR RV1931C"/>
    <property type="match status" value="1"/>
</dbReference>
<dbReference type="Gene3D" id="1.10.10.60">
    <property type="entry name" value="Homeodomain-like"/>
    <property type="match status" value="2"/>
</dbReference>
<dbReference type="PANTHER" id="PTHR43130">
    <property type="entry name" value="ARAC-FAMILY TRANSCRIPTIONAL REGULATOR"/>
    <property type="match status" value="1"/>
</dbReference>
<dbReference type="InterPro" id="IPR018060">
    <property type="entry name" value="HTH_AraC"/>
</dbReference>
<evidence type="ECO:0000313" key="5">
    <source>
        <dbReference type="Proteomes" id="UP000188728"/>
    </source>
</evidence>
<accession>A0A1V3IVL8</accession>
<evidence type="ECO:0000259" key="3">
    <source>
        <dbReference type="PROSITE" id="PS01124"/>
    </source>
</evidence>
<proteinExistence type="predicted"/>